<gene>
    <name evidence="8" type="ORF">DCG58_06345</name>
</gene>
<comment type="caution">
    <text evidence="8">The sequence shown here is derived from an EMBL/GenBank/DDBJ whole genome shotgun (WGS) entry which is preliminary data.</text>
</comment>
<sequence length="415" mass="44387">MADPVPFDEHAERLKIRSSPRPVAKINRKVLMAGAAAGALLLFAAASIALKPPRAADPGDRQELYNTANTRKPEGLSSLPASYSDVKRDVPRLGPPLAGDLGATVLQAERELGVEPEYAERFDDDFRPNPEDEAERARRMRLAALEDEAARAPVFFRLESEIGDQTGGGRSAQREALDGIGAELTALAGLQQRAMTGGNAPADPNLQDRKQAFAGERADAAIYNPHSVEDPVSPFQVMAGTLIPASLVTGVNSDLPGTIIAQVSQPVYDTVTGGYLLIPQGTRLLGRYQSEVSFGQDRALIVWDRMIFPDGTSLVISEPGADARGFAGVADRTDNHWGRVFAAAGLATILGIGAELGSGDDSDIERAIRRGASDTVNQAGQRVVERNLGVQPTIRVRPGWPVRVVVTRDLVLRAH</sequence>
<name>A0A3B9GWC5_9PROT</name>
<dbReference type="Pfam" id="PF03743">
    <property type="entry name" value="TrbI"/>
    <property type="match status" value="1"/>
</dbReference>
<dbReference type="RefSeq" id="WP_272987777.1">
    <property type="nucleotide sequence ID" value="NZ_CALCOC010000010.1"/>
</dbReference>
<evidence type="ECO:0000256" key="6">
    <source>
        <dbReference type="SAM" id="MobiDB-lite"/>
    </source>
</evidence>
<evidence type="ECO:0000256" key="2">
    <source>
        <dbReference type="ARBA" id="ARBA00010265"/>
    </source>
</evidence>
<comment type="subcellular location">
    <subcellularLocation>
        <location evidence="1">Membrane</location>
        <topology evidence="1">Single-pass membrane protein</topology>
    </subcellularLocation>
</comment>
<feature type="region of interest" description="Disordered" evidence="6">
    <location>
        <begin position="52"/>
        <end position="82"/>
    </location>
</feature>
<accession>A0A3B9GWC5</accession>
<dbReference type="EMBL" id="DMAN01000134">
    <property type="protein sequence ID" value="HAE26759.1"/>
    <property type="molecule type" value="Genomic_DNA"/>
</dbReference>
<keyword evidence="3 7" id="KW-0812">Transmembrane</keyword>
<feature type="transmembrane region" description="Helical" evidence="7">
    <location>
        <begin position="30"/>
        <end position="50"/>
    </location>
</feature>
<evidence type="ECO:0000256" key="4">
    <source>
        <dbReference type="ARBA" id="ARBA00022989"/>
    </source>
</evidence>
<dbReference type="InterPro" id="IPR042217">
    <property type="entry name" value="T4SS_VirB10/TrbI"/>
</dbReference>
<comment type="similarity">
    <text evidence="2">Belongs to the TrbI/VirB10 family.</text>
</comment>
<evidence type="ECO:0000256" key="1">
    <source>
        <dbReference type="ARBA" id="ARBA00004167"/>
    </source>
</evidence>
<dbReference type="InterPro" id="IPR005498">
    <property type="entry name" value="T4SS_VirB10/TraB/TrbI"/>
</dbReference>
<dbReference type="Gene3D" id="2.40.128.260">
    <property type="entry name" value="Type IV secretion system, VirB10/TraB/TrbI"/>
    <property type="match status" value="1"/>
</dbReference>
<evidence type="ECO:0000256" key="5">
    <source>
        <dbReference type="ARBA" id="ARBA00023136"/>
    </source>
</evidence>
<protein>
    <submittedName>
        <fullName evidence="8">Conjugal transfer protein TrbI</fullName>
    </submittedName>
</protein>
<keyword evidence="4 7" id="KW-1133">Transmembrane helix</keyword>
<dbReference type="Proteomes" id="UP000259610">
    <property type="component" value="Unassembled WGS sequence"/>
</dbReference>
<proteinExistence type="inferred from homology"/>
<dbReference type="GO" id="GO:0016020">
    <property type="term" value="C:membrane"/>
    <property type="evidence" value="ECO:0007669"/>
    <property type="project" value="UniProtKB-SubCell"/>
</dbReference>
<evidence type="ECO:0000256" key="3">
    <source>
        <dbReference type="ARBA" id="ARBA00022692"/>
    </source>
</evidence>
<dbReference type="AlphaFoldDB" id="A0A3B9GWC5"/>
<evidence type="ECO:0000313" key="8">
    <source>
        <dbReference type="EMBL" id="HAE26759.1"/>
    </source>
</evidence>
<organism evidence="8 9">
    <name type="scientific">Hyphomonas adhaerens</name>
    <dbReference type="NCBI Taxonomy" id="81029"/>
    <lineage>
        <taxon>Bacteria</taxon>
        <taxon>Pseudomonadati</taxon>
        <taxon>Pseudomonadota</taxon>
        <taxon>Alphaproteobacteria</taxon>
        <taxon>Hyphomonadales</taxon>
        <taxon>Hyphomonadaceae</taxon>
        <taxon>Hyphomonas</taxon>
    </lineage>
</organism>
<dbReference type="CDD" id="cd16429">
    <property type="entry name" value="VirB10"/>
    <property type="match status" value="1"/>
</dbReference>
<keyword evidence="5 7" id="KW-0472">Membrane</keyword>
<reference evidence="8 9" key="1">
    <citation type="journal article" date="2018" name="Nat. Biotechnol.">
        <title>A standardized bacterial taxonomy based on genome phylogeny substantially revises the tree of life.</title>
        <authorList>
            <person name="Parks D.H."/>
            <person name="Chuvochina M."/>
            <person name="Waite D.W."/>
            <person name="Rinke C."/>
            <person name="Skarshewski A."/>
            <person name="Chaumeil P.A."/>
            <person name="Hugenholtz P."/>
        </authorList>
    </citation>
    <scope>NUCLEOTIDE SEQUENCE [LARGE SCALE GENOMIC DNA]</scope>
    <source>
        <strain evidence="8">UBA8733</strain>
    </source>
</reference>
<evidence type="ECO:0000256" key="7">
    <source>
        <dbReference type="SAM" id="Phobius"/>
    </source>
</evidence>
<evidence type="ECO:0000313" key="9">
    <source>
        <dbReference type="Proteomes" id="UP000259610"/>
    </source>
</evidence>